<dbReference type="PRINTS" id="PR00369">
    <property type="entry name" value="FLAVODOXIN"/>
</dbReference>
<dbReference type="InterPro" id="IPR039261">
    <property type="entry name" value="FNR_nucleotide-bd"/>
</dbReference>
<evidence type="ECO:0000256" key="6">
    <source>
        <dbReference type="ARBA" id="ARBA00022485"/>
    </source>
</evidence>
<evidence type="ECO:0000256" key="22">
    <source>
        <dbReference type="ARBA" id="ARBA00052219"/>
    </source>
</evidence>
<dbReference type="InterPro" id="IPR006656">
    <property type="entry name" value="Mopterin_OxRdtase"/>
</dbReference>
<dbReference type="SUPFAM" id="SSF53706">
    <property type="entry name" value="Formate dehydrogenase/DMSO reductase, domains 1-3"/>
    <property type="match status" value="1"/>
</dbReference>
<dbReference type="PRINTS" id="PR00371">
    <property type="entry name" value="FPNCR"/>
</dbReference>
<keyword evidence="20" id="KW-0028">Amino-acid biosynthesis</keyword>
<evidence type="ECO:0000256" key="23">
    <source>
        <dbReference type="ARBA" id="ARBA00055000"/>
    </source>
</evidence>
<keyword evidence="19" id="KW-0534">Nitrate assimilation</keyword>
<keyword evidence="15" id="KW-0813">Transport</keyword>
<evidence type="ECO:0000313" key="27">
    <source>
        <dbReference type="EMBL" id="VVN97057.1"/>
    </source>
</evidence>
<dbReference type="RefSeq" id="WP_150702447.1">
    <property type="nucleotide sequence ID" value="NZ_CABVIB010000010.1"/>
</dbReference>
<dbReference type="CDD" id="cd02754">
    <property type="entry name" value="MopB_Nitrate-R-NapA-like"/>
    <property type="match status" value="1"/>
</dbReference>
<dbReference type="InterPro" id="IPR050123">
    <property type="entry name" value="Prok_molybdopt-oxidoreductase"/>
</dbReference>
<evidence type="ECO:0000256" key="4">
    <source>
        <dbReference type="ARBA" id="ARBA00001974"/>
    </source>
</evidence>
<dbReference type="Gene3D" id="3.40.50.740">
    <property type="match status" value="1"/>
</dbReference>
<evidence type="ECO:0000259" key="24">
    <source>
        <dbReference type="PROSITE" id="PS50902"/>
    </source>
</evidence>
<dbReference type="Gene3D" id="2.20.25.90">
    <property type="entry name" value="ADC-like domains"/>
    <property type="match status" value="1"/>
</dbReference>
<evidence type="ECO:0000259" key="26">
    <source>
        <dbReference type="PROSITE" id="PS51669"/>
    </source>
</evidence>
<comment type="catalytic activity">
    <reaction evidence="21">
        <text>2 Fe(II)-[cytochrome] + nitrate + 2 H(+) = 2 Fe(III)-[cytochrome] + nitrite + H2O</text>
        <dbReference type="Rhea" id="RHEA:12909"/>
        <dbReference type="Rhea" id="RHEA-COMP:11777"/>
        <dbReference type="Rhea" id="RHEA-COMP:11778"/>
        <dbReference type="ChEBI" id="CHEBI:15377"/>
        <dbReference type="ChEBI" id="CHEBI:15378"/>
        <dbReference type="ChEBI" id="CHEBI:16301"/>
        <dbReference type="ChEBI" id="CHEBI:17632"/>
        <dbReference type="ChEBI" id="CHEBI:29033"/>
        <dbReference type="ChEBI" id="CHEBI:29034"/>
        <dbReference type="EC" id="1.9.6.1"/>
    </reaction>
</comment>
<evidence type="ECO:0000256" key="5">
    <source>
        <dbReference type="ARBA" id="ARBA00008747"/>
    </source>
</evidence>
<evidence type="ECO:0000256" key="12">
    <source>
        <dbReference type="ARBA" id="ARBA00022764"/>
    </source>
</evidence>
<dbReference type="Pfam" id="PF00175">
    <property type="entry name" value="NAD_binding_1"/>
    <property type="match status" value="1"/>
</dbReference>
<evidence type="ECO:0000259" key="25">
    <source>
        <dbReference type="PROSITE" id="PS51384"/>
    </source>
</evidence>
<sequence>MANKTVRSVCPYCGVGCGIVMQVEGNRVVKVTGDKTHPANFGRLCTKGTTCGKAIADSGRMENAYLRQERSRDPVRMAMDSAISETAARLRNILDNHGPDALSFYVSGQMSLEAQYLINKLAKGFVRTANIESNSRLCMASASSGYKLSLGADGPPGSYQDFDRSNLFLVIGANMADCHPILFLRMMDRVKAGAKLIVVDPRRSATADKADLFLPIKPGTDLALLNGLLHLLVKNGHTDPAFIAAFTQGWEAMPGFLEDYPPATVAQITGLPEADIRQAAQWIGEAAEWMSCWTMGLNQSTHGTWNTNALCNLHLATGAICRPGSGPFSLTGQPNAMGGREMGYMGPGLPGQRSVLVEADRAFIEDLWDIPHDSLPRSGGAGTVAMFEQMRAGQIKACWIICTNPVASAPNRQTVIEALQAAELVITQDAFLDTETNRYADILLPGALWAEAEGVMINSERNLTLMQKAVDAPGETLPDWQIIARVACEMGFAEAFSYRNADEVFEEIKRAWNPQTGYDIRGASHARLREQPLQWPCASASAEVRNPVRYLNDGVSQALKVEADGSQPAIVFPTAHGKGIFLPRPHMPPAEMPDESFPFVLNTGRLQHQWHTLTKTGKVDTLNKLNPGPFIEVHPEDARRLGISDKDPVEVRSLRGRAVLPAVVTERVRQGNCFAPFHWNDVFGENLAINAVTSDAVDPISQQPEFKFCAVALQRVELINHQFLQSPAPAAAPLPACTHSEELAMSSIETFADLAGIRSLPSPPLNDHERTYLAGFLSGLQSTAGRQASGVPVMPPNAPLAAETRLWLDGLLGGLFSRVEPAANPTLTAPDSADGSPALTLLWASQTGNAEALAERFAARLRSDGVAVELSAMADFPANKLASTHNLALISSTFGDGDPPDNGEGFWHTLSTAPTRLESLRFAVLALGDPNYDQFCQHGKQLDQRLHELGATRLLERVDCDTEFEERAETWLAQLHAILKPSTIVEAAESTPSSPVEASGKTQPHASRLLTNLHLNRQSSNKETRMFSLDLAQSSLRYEAGDALGVIPRNCPELVSELLELTRLKADAAVNLGKFGEVPLRQALTEHYEIARPSPDTLAFIAERSGNPALKQLLGSDRKAELKDWLWGRQLADVLQAFPVDCSASELLDTLKRLQPRLYSIASSPKAHPQEVHLTVAAVRYGKRKGVSSTFLADRAQNGDVPVFVQPAKHFRAPTDGDVPMIMIGPGTGVAPFRAFLQERRARGDQGRNWLFFGEQHAATDFYYQDELQGMHSDGLLTRLSLAFSRDQAQKIYVQDRIREQGAELWRWLQEGAQVYICGDASHMAKDVDQALRQVAQQHGGLGAESAADYWRQMSEQKRYLRDVY</sequence>
<dbReference type="PROSITE" id="PS51384">
    <property type="entry name" value="FAD_FR"/>
    <property type="match status" value="1"/>
</dbReference>
<dbReference type="EC" id="1.7.99.4" evidence="27"/>
<comment type="cofactor">
    <cofactor evidence="3">
        <name>[4Fe-4S] cluster</name>
        <dbReference type="ChEBI" id="CHEBI:49883"/>
    </cofactor>
</comment>
<evidence type="ECO:0000256" key="9">
    <source>
        <dbReference type="ARBA" id="ARBA00022643"/>
    </source>
</evidence>
<dbReference type="FunFam" id="3.40.50.80:FF:000001">
    <property type="entry name" value="NADPH--cytochrome P450 reductase 1"/>
    <property type="match status" value="1"/>
</dbReference>
<dbReference type="Gene3D" id="3.40.228.10">
    <property type="entry name" value="Dimethylsulfoxide Reductase, domain 2"/>
    <property type="match status" value="1"/>
</dbReference>
<dbReference type="GO" id="GO:0016020">
    <property type="term" value="C:membrane"/>
    <property type="evidence" value="ECO:0007669"/>
    <property type="project" value="TreeGrafter"/>
</dbReference>
<keyword evidence="11" id="KW-0732">Signal</keyword>
<dbReference type="GO" id="GO:0016655">
    <property type="term" value="F:oxidoreductase activity, acting on NAD(P)H, quinone or similar compound as acceptor"/>
    <property type="evidence" value="ECO:0007669"/>
    <property type="project" value="UniProtKB-ARBA"/>
</dbReference>
<dbReference type="Pfam" id="PF01568">
    <property type="entry name" value="Molydop_binding"/>
    <property type="match status" value="1"/>
</dbReference>
<keyword evidence="18" id="KW-0411">Iron-sulfur</keyword>
<reference evidence="27 28" key="1">
    <citation type="submission" date="2019-09" db="EMBL/GenBank/DDBJ databases">
        <authorList>
            <person name="Chandra G."/>
            <person name="Truman W A."/>
        </authorList>
    </citation>
    <scope>NUCLEOTIDE SEQUENCE [LARGE SCALE GENOMIC DNA]</scope>
    <source>
        <strain evidence="27">PS712</strain>
    </source>
</reference>
<dbReference type="OrthoDB" id="9816402at2"/>
<dbReference type="InterPro" id="IPR006963">
    <property type="entry name" value="Mopterin_OxRdtase_4Fe-4S_dom"/>
</dbReference>
<dbReference type="SMART" id="SM00926">
    <property type="entry name" value="Molybdop_Fe4S4"/>
    <property type="match status" value="1"/>
</dbReference>
<evidence type="ECO:0000256" key="11">
    <source>
        <dbReference type="ARBA" id="ARBA00022729"/>
    </source>
</evidence>
<comment type="similarity">
    <text evidence="5">Belongs to the prokaryotic molybdopterin-containing oxidoreductase family. NasA/NapA/NarB subfamily.</text>
</comment>
<dbReference type="InterPro" id="IPR041957">
    <property type="entry name" value="CT_Nitrate-R-NapA-like"/>
</dbReference>
<dbReference type="PANTHER" id="PTHR43105:SF9">
    <property type="entry name" value="NADPH-FE(3+) OXIDOREDUCTASE SUBUNIT ALPHA"/>
    <property type="match status" value="1"/>
</dbReference>
<dbReference type="GO" id="GO:0050140">
    <property type="term" value="F:nitrate reductase (cytochrome) activity"/>
    <property type="evidence" value="ECO:0007669"/>
    <property type="project" value="UniProtKB-EC"/>
</dbReference>
<dbReference type="CDD" id="cd06199">
    <property type="entry name" value="SiR"/>
    <property type="match status" value="1"/>
</dbReference>
<evidence type="ECO:0000256" key="14">
    <source>
        <dbReference type="ARBA" id="ARBA00022857"/>
    </source>
</evidence>
<dbReference type="GO" id="GO:0042128">
    <property type="term" value="P:nitrate assimilation"/>
    <property type="evidence" value="ECO:0007669"/>
    <property type="project" value="UniProtKB-KW"/>
</dbReference>
<feature type="domain" description="FAD-binding FR-type" evidence="25">
    <location>
        <begin position="1002"/>
        <end position="1214"/>
    </location>
</feature>
<dbReference type="Gene3D" id="2.40.40.20">
    <property type="match status" value="1"/>
</dbReference>
<dbReference type="Pfam" id="PF00258">
    <property type="entry name" value="Flavodoxin_1"/>
    <property type="match status" value="1"/>
</dbReference>
<evidence type="ECO:0000256" key="13">
    <source>
        <dbReference type="ARBA" id="ARBA00022827"/>
    </source>
</evidence>
<keyword evidence="12" id="KW-0574">Periplasm</keyword>
<comment type="function">
    <text evidence="23">Catalytic subunit of the periplasmic nitrate reductase complex NapAB. Receives electrons from NapB and catalyzes the reduction of nitrate to nitrite.</text>
</comment>
<dbReference type="EMBL" id="CABVIB010000010">
    <property type="protein sequence ID" value="VVN97057.1"/>
    <property type="molecule type" value="Genomic_DNA"/>
</dbReference>
<evidence type="ECO:0000256" key="2">
    <source>
        <dbReference type="ARBA" id="ARBA00001942"/>
    </source>
</evidence>
<keyword evidence="8" id="KW-0285">Flavoprotein</keyword>
<evidence type="ECO:0000313" key="28">
    <source>
        <dbReference type="Proteomes" id="UP000326018"/>
    </source>
</evidence>
<dbReference type="Gene3D" id="1.20.990.10">
    <property type="entry name" value="NADPH-cytochrome p450 Reductase, Chain A, domain 3"/>
    <property type="match status" value="1"/>
</dbReference>
<dbReference type="PROSITE" id="PS00932">
    <property type="entry name" value="MOLYBDOPTERIN_PROK_3"/>
    <property type="match status" value="1"/>
</dbReference>
<dbReference type="Pfam" id="PF00667">
    <property type="entry name" value="FAD_binding_1"/>
    <property type="match status" value="1"/>
</dbReference>
<evidence type="ECO:0000256" key="8">
    <source>
        <dbReference type="ARBA" id="ARBA00022630"/>
    </source>
</evidence>
<keyword evidence="7" id="KW-0500">Molybdenum</keyword>
<protein>
    <submittedName>
        <fullName evidence="27">Nitrate reductase</fullName>
        <ecNumber evidence="27">1.7.99.4</ecNumber>
    </submittedName>
</protein>
<evidence type="ECO:0000256" key="17">
    <source>
        <dbReference type="ARBA" id="ARBA00023004"/>
    </source>
</evidence>
<keyword evidence="13" id="KW-0274">FAD</keyword>
<evidence type="ECO:0000256" key="21">
    <source>
        <dbReference type="ARBA" id="ARBA00052176"/>
    </source>
</evidence>
<organism evidence="27 28">
    <name type="scientific">Pseudomonas fluorescens</name>
    <dbReference type="NCBI Taxonomy" id="294"/>
    <lineage>
        <taxon>Bacteria</taxon>
        <taxon>Pseudomonadati</taxon>
        <taxon>Pseudomonadota</taxon>
        <taxon>Gammaproteobacteria</taxon>
        <taxon>Pseudomonadales</taxon>
        <taxon>Pseudomonadaceae</taxon>
        <taxon>Pseudomonas</taxon>
    </lineage>
</organism>
<evidence type="ECO:0000256" key="16">
    <source>
        <dbReference type="ARBA" id="ARBA00023002"/>
    </source>
</evidence>
<dbReference type="InterPro" id="IPR029039">
    <property type="entry name" value="Flavoprotein-like_sf"/>
</dbReference>
<dbReference type="InterPro" id="IPR027467">
    <property type="entry name" value="MopterinOxRdtase_cofactor_BS"/>
</dbReference>
<dbReference type="GO" id="GO:0051539">
    <property type="term" value="F:4 iron, 4 sulfur cluster binding"/>
    <property type="evidence" value="ECO:0007669"/>
    <property type="project" value="UniProtKB-KW"/>
</dbReference>
<keyword evidence="14" id="KW-0521">NADP</keyword>
<gene>
    <name evidence="27" type="primary">napA_1</name>
    <name evidence="27" type="ORF">PS712_02355</name>
</gene>
<dbReference type="GO" id="GO:1990204">
    <property type="term" value="C:oxidoreductase complex"/>
    <property type="evidence" value="ECO:0007669"/>
    <property type="project" value="UniProtKB-ARBA"/>
</dbReference>
<dbReference type="PROSITE" id="PS00551">
    <property type="entry name" value="MOLYBDOPTERIN_PROK_1"/>
    <property type="match status" value="1"/>
</dbReference>
<dbReference type="Gene3D" id="3.40.50.80">
    <property type="entry name" value="Nucleotide-binding domain of ferredoxin-NADP reductase (FNR) module"/>
    <property type="match status" value="1"/>
</dbReference>
<keyword evidence="20" id="KW-0198">Cysteine biosynthesis</keyword>
<dbReference type="PANTHER" id="PTHR43105">
    <property type="entry name" value="RESPIRATORY NITRATE REDUCTASE"/>
    <property type="match status" value="1"/>
</dbReference>
<keyword evidence="9" id="KW-0288">FMN</keyword>
<dbReference type="InterPro" id="IPR017927">
    <property type="entry name" value="FAD-bd_FR_type"/>
</dbReference>
<dbReference type="SUPFAM" id="SSF50692">
    <property type="entry name" value="ADC-like"/>
    <property type="match status" value="1"/>
</dbReference>
<feature type="domain" description="4Fe-4S Mo/W bis-MGD-type" evidence="26">
    <location>
        <begin position="3"/>
        <end position="59"/>
    </location>
</feature>
<dbReference type="Pfam" id="PF00384">
    <property type="entry name" value="Molybdopterin"/>
    <property type="match status" value="1"/>
</dbReference>
<dbReference type="InterPro" id="IPR008254">
    <property type="entry name" value="Flavodoxin/NO_synth"/>
</dbReference>
<dbReference type="InterPro" id="IPR001433">
    <property type="entry name" value="OxRdtase_FAD/NAD-bd"/>
</dbReference>
<dbReference type="Pfam" id="PF04879">
    <property type="entry name" value="Molybdop_Fe4S4"/>
    <property type="match status" value="1"/>
</dbReference>
<dbReference type="Gene3D" id="2.40.30.10">
    <property type="entry name" value="Translation factors"/>
    <property type="match status" value="1"/>
</dbReference>
<dbReference type="InterPro" id="IPR006655">
    <property type="entry name" value="Mopterin_OxRdtase_prok_CS"/>
</dbReference>
<dbReference type="InterPro" id="IPR006657">
    <property type="entry name" value="MoPterin_dinucl-bd_dom"/>
</dbReference>
<dbReference type="InterPro" id="IPR001094">
    <property type="entry name" value="Flavdoxin-like"/>
</dbReference>
<dbReference type="Proteomes" id="UP000326018">
    <property type="component" value="Unassembled WGS sequence"/>
</dbReference>
<comment type="catalytic activity">
    <reaction evidence="22">
        <text>hydrogen sulfide + 3 NADP(+) + 3 H2O = sulfite + 3 NADPH + 4 H(+)</text>
        <dbReference type="Rhea" id="RHEA:13801"/>
        <dbReference type="ChEBI" id="CHEBI:15377"/>
        <dbReference type="ChEBI" id="CHEBI:15378"/>
        <dbReference type="ChEBI" id="CHEBI:17359"/>
        <dbReference type="ChEBI" id="CHEBI:29919"/>
        <dbReference type="ChEBI" id="CHEBI:57783"/>
        <dbReference type="ChEBI" id="CHEBI:58349"/>
        <dbReference type="EC" id="1.8.1.2"/>
    </reaction>
</comment>
<dbReference type="SUPFAM" id="SSF52343">
    <property type="entry name" value="Ferredoxin reductase-like, C-terminal NADP-linked domain"/>
    <property type="match status" value="1"/>
</dbReference>
<dbReference type="FunFam" id="2.40.40.20:FF:000005">
    <property type="entry name" value="Periplasmic nitrate reductase"/>
    <property type="match status" value="1"/>
</dbReference>
<dbReference type="GO" id="GO:0010181">
    <property type="term" value="F:FMN binding"/>
    <property type="evidence" value="ECO:0007669"/>
    <property type="project" value="InterPro"/>
</dbReference>
<keyword evidence="6" id="KW-0004">4Fe-4S</keyword>
<keyword evidence="10" id="KW-0479">Metal-binding</keyword>
<keyword evidence="16 27" id="KW-0560">Oxidoreductase</keyword>
<dbReference type="InterPro" id="IPR001709">
    <property type="entry name" value="Flavoprot_Pyr_Nucl_cyt_Rdtase"/>
</dbReference>
<dbReference type="PROSITE" id="PS50902">
    <property type="entry name" value="FLAVODOXIN_LIKE"/>
    <property type="match status" value="1"/>
</dbReference>
<keyword evidence="17" id="KW-0408">Iron</keyword>
<dbReference type="GO" id="GO:0046872">
    <property type="term" value="F:metal ion binding"/>
    <property type="evidence" value="ECO:0007669"/>
    <property type="project" value="UniProtKB-KW"/>
</dbReference>
<comment type="cofactor">
    <cofactor evidence="2">
        <name>Mo-bis(molybdopterin guanine dinucleotide)</name>
        <dbReference type="ChEBI" id="CHEBI:60539"/>
    </cofactor>
</comment>
<feature type="domain" description="Flavodoxin-like" evidence="24">
    <location>
        <begin position="839"/>
        <end position="976"/>
    </location>
</feature>
<dbReference type="InterPro" id="IPR003097">
    <property type="entry name" value="CysJ-like_FAD-binding"/>
</dbReference>
<evidence type="ECO:0000256" key="18">
    <source>
        <dbReference type="ARBA" id="ARBA00023014"/>
    </source>
</evidence>
<comment type="cofactor">
    <cofactor evidence="1">
        <name>FMN</name>
        <dbReference type="ChEBI" id="CHEBI:58210"/>
    </cofactor>
</comment>
<evidence type="ECO:0000256" key="7">
    <source>
        <dbReference type="ARBA" id="ARBA00022505"/>
    </source>
</evidence>
<evidence type="ECO:0000256" key="1">
    <source>
        <dbReference type="ARBA" id="ARBA00001917"/>
    </source>
</evidence>
<keyword evidence="15" id="KW-0249">Electron transport</keyword>
<dbReference type="GO" id="GO:0019344">
    <property type="term" value="P:cysteine biosynthetic process"/>
    <property type="evidence" value="ECO:0007669"/>
    <property type="project" value="UniProtKB-KW"/>
</dbReference>
<accession>A0A5E7C448</accession>
<name>A0A5E7C448_PSEFL</name>
<evidence type="ECO:0000256" key="3">
    <source>
        <dbReference type="ARBA" id="ARBA00001966"/>
    </source>
</evidence>
<comment type="cofactor">
    <cofactor evidence="4">
        <name>FAD</name>
        <dbReference type="ChEBI" id="CHEBI:57692"/>
    </cofactor>
</comment>
<evidence type="ECO:0000256" key="15">
    <source>
        <dbReference type="ARBA" id="ARBA00022982"/>
    </source>
</evidence>
<evidence type="ECO:0000256" key="20">
    <source>
        <dbReference type="ARBA" id="ARBA00023192"/>
    </source>
</evidence>
<dbReference type="InterPro" id="IPR009010">
    <property type="entry name" value="Asp_de-COase-like_dom_sf"/>
</dbReference>
<evidence type="ECO:0000256" key="10">
    <source>
        <dbReference type="ARBA" id="ARBA00022723"/>
    </source>
</evidence>
<dbReference type="SUPFAM" id="SSF52218">
    <property type="entry name" value="Flavoproteins"/>
    <property type="match status" value="1"/>
</dbReference>
<dbReference type="InterPro" id="IPR023173">
    <property type="entry name" value="NADPH_Cyt_P450_Rdtase_alpha"/>
</dbReference>
<dbReference type="SUPFAM" id="SSF63380">
    <property type="entry name" value="Riboflavin synthase domain-like"/>
    <property type="match status" value="1"/>
</dbReference>
<dbReference type="GO" id="GO:0004783">
    <property type="term" value="F:sulfite reductase (NADPH) activity"/>
    <property type="evidence" value="ECO:0007669"/>
    <property type="project" value="UniProtKB-EC"/>
</dbReference>
<dbReference type="PROSITE" id="PS51669">
    <property type="entry name" value="4FE4S_MOW_BIS_MGD"/>
    <property type="match status" value="1"/>
</dbReference>
<dbReference type="CDD" id="cd02791">
    <property type="entry name" value="MopB_CT_Nitrate-R-NapA-like"/>
    <property type="match status" value="1"/>
</dbReference>
<proteinExistence type="inferred from homology"/>
<dbReference type="GO" id="GO:0045333">
    <property type="term" value="P:cellular respiration"/>
    <property type="evidence" value="ECO:0007669"/>
    <property type="project" value="UniProtKB-ARBA"/>
</dbReference>
<evidence type="ECO:0000256" key="19">
    <source>
        <dbReference type="ARBA" id="ARBA00023063"/>
    </source>
</evidence>
<dbReference type="Gene3D" id="3.40.50.360">
    <property type="match status" value="1"/>
</dbReference>
<dbReference type="InterPro" id="IPR017938">
    <property type="entry name" value="Riboflavin_synthase-like_b-brl"/>
</dbReference>
<dbReference type="GO" id="GO:0043546">
    <property type="term" value="F:molybdopterin cofactor binding"/>
    <property type="evidence" value="ECO:0007669"/>
    <property type="project" value="InterPro"/>
</dbReference>